<gene>
    <name evidence="2" type="ORF">Agub_g14854</name>
</gene>
<dbReference type="Proteomes" id="UP001054857">
    <property type="component" value="Unassembled WGS sequence"/>
</dbReference>
<evidence type="ECO:0000256" key="1">
    <source>
        <dbReference type="ARBA" id="ARBA00043978"/>
    </source>
</evidence>
<sequence>MAQTMRIQRTTGTATGRKAAVANVSRAVARPFTAQRPVTVAARASNVSKISRKNIVVQAAAATQSAPSAQTTQTKEWSAIVCSCDFFFGDTHNDNIAEQLRERVRFYKETNRDCDIFIVPEPTWLSKFPEVAKKVNRPSVALVSTDKQWITFMKLRIDRCLKVELKGMSDAEVLAVGGTVPEYKPPANWTAPYVRYTPNWWKVFLPQNTAKVTSVDY</sequence>
<reference evidence="2 3" key="1">
    <citation type="journal article" date="2021" name="Sci. Rep.">
        <title>Genome sequencing of the multicellular alga Astrephomene provides insights into convergent evolution of germ-soma differentiation.</title>
        <authorList>
            <person name="Yamashita S."/>
            <person name="Yamamoto K."/>
            <person name="Matsuzaki R."/>
            <person name="Suzuki S."/>
            <person name="Yamaguchi H."/>
            <person name="Hirooka S."/>
            <person name="Minakuchi Y."/>
            <person name="Miyagishima S."/>
            <person name="Kawachi M."/>
            <person name="Toyoda A."/>
            <person name="Nozaki H."/>
        </authorList>
    </citation>
    <scope>NUCLEOTIDE SEQUENCE [LARGE SCALE GENOMIC DNA]</scope>
    <source>
        <strain evidence="2 3">NIES-4017</strain>
    </source>
</reference>
<protein>
    <submittedName>
        <fullName evidence="2">Uncharacterized protein</fullName>
    </submittedName>
</protein>
<dbReference type="InterPro" id="IPR019616">
    <property type="entry name" value="Ycf54"/>
</dbReference>
<comment type="caution">
    <text evidence="2">The sequence shown here is derived from an EMBL/GenBank/DDBJ whole genome shotgun (WGS) entry which is preliminary data.</text>
</comment>
<dbReference type="EMBL" id="BMAR01000061">
    <property type="protein sequence ID" value="GFR52317.1"/>
    <property type="molecule type" value="Genomic_DNA"/>
</dbReference>
<dbReference type="PANTHER" id="PTHR35319:SF2">
    <property type="entry name" value="YCF54"/>
    <property type="match status" value="1"/>
</dbReference>
<evidence type="ECO:0000313" key="2">
    <source>
        <dbReference type="EMBL" id="GFR52317.1"/>
    </source>
</evidence>
<dbReference type="InterPro" id="IPR038409">
    <property type="entry name" value="Ycf54-like_sf"/>
</dbReference>
<keyword evidence="3" id="KW-1185">Reference proteome</keyword>
<dbReference type="PANTHER" id="PTHR35319">
    <property type="match status" value="1"/>
</dbReference>
<organism evidence="2 3">
    <name type="scientific">Astrephomene gubernaculifera</name>
    <dbReference type="NCBI Taxonomy" id="47775"/>
    <lineage>
        <taxon>Eukaryota</taxon>
        <taxon>Viridiplantae</taxon>
        <taxon>Chlorophyta</taxon>
        <taxon>core chlorophytes</taxon>
        <taxon>Chlorophyceae</taxon>
        <taxon>CS clade</taxon>
        <taxon>Chlamydomonadales</taxon>
        <taxon>Astrephomenaceae</taxon>
        <taxon>Astrephomene</taxon>
    </lineage>
</organism>
<evidence type="ECO:0000313" key="3">
    <source>
        <dbReference type="Proteomes" id="UP001054857"/>
    </source>
</evidence>
<proteinExistence type="inferred from homology"/>
<dbReference type="Pfam" id="PF10674">
    <property type="entry name" value="Ycf54"/>
    <property type="match status" value="1"/>
</dbReference>
<dbReference type="AlphaFoldDB" id="A0AAD3E4A8"/>
<accession>A0AAD3E4A8</accession>
<name>A0AAD3E4A8_9CHLO</name>
<comment type="similarity">
    <text evidence="1">Belongs to the ycf54 family.</text>
</comment>
<dbReference type="Gene3D" id="3.30.70.1860">
    <property type="entry name" value="Uncharacterised protein family Ycf54"/>
    <property type="match status" value="1"/>
</dbReference>